<feature type="region of interest" description="Disordered" evidence="1">
    <location>
        <begin position="87"/>
        <end position="108"/>
    </location>
</feature>
<evidence type="ECO:0000313" key="3">
    <source>
        <dbReference type="EMBL" id="CAH3167881.1"/>
    </source>
</evidence>
<evidence type="ECO:0000256" key="2">
    <source>
        <dbReference type="SAM" id="Phobius"/>
    </source>
</evidence>
<keyword evidence="2" id="KW-0812">Transmembrane</keyword>
<evidence type="ECO:0000256" key="1">
    <source>
        <dbReference type="SAM" id="MobiDB-lite"/>
    </source>
</evidence>
<dbReference type="EMBL" id="CALNXK010000142">
    <property type="protein sequence ID" value="CAH3167881.1"/>
    <property type="molecule type" value="Genomic_DNA"/>
</dbReference>
<gene>
    <name evidence="3" type="ORF">PLOB_00008925</name>
</gene>
<organism evidence="3 4">
    <name type="scientific">Porites lobata</name>
    <dbReference type="NCBI Taxonomy" id="104759"/>
    <lineage>
        <taxon>Eukaryota</taxon>
        <taxon>Metazoa</taxon>
        <taxon>Cnidaria</taxon>
        <taxon>Anthozoa</taxon>
        <taxon>Hexacorallia</taxon>
        <taxon>Scleractinia</taxon>
        <taxon>Fungiina</taxon>
        <taxon>Poritidae</taxon>
        <taxon>Porites</taxon>
    </lineage>
</organism>
<evidence type="ECO:0000313" key="4">
    <source>
        <dbReference type="Proteomes" id="UP001159405"/>
    </source>
</evidence>
<feature type="transmembrane region" description="Helical" evidence="2">
    <location>
        <begin position="51"/>
        <end position="69"/>
    </location>
</feature>
<feature type="non-terminal residue" evidence="3">
    <location>
        <position position="1"/>
    </location>
</feature>
<keyword evidence="4" id="KW-1185">Reference proteome</keyword>
<accession>A0ABN8QNZ6</accession>
<keyword evidence="2" id="KW-1133">Transmembrane helix</keyword>
<reference evidence="3 4" key="1">
    <citation type="submission" date="2022-05" db="EMBL/GenBank/DDBJ databases">
        <authorList>
            <consortium name="Genoscope - CEA"/>
            <person name="William W."/>
        </authorList>
    </citation>
    <scope>NUCLEOTIDE SEQUENCE [LARGE SCALE GENOMIC DNA]</scope>
</reference>
<proteinExistence type="predicted"/>
<dbReference type="Proteomes" id="UP001159405">
    <property type="component" value="Unassembled WGS sequence"/>
</dbReference>
<name>A0ABN8QNZ6_9CNID</name>
<comment type="caution">
    <text evidence="3">The sequence shown here is derived from an EMBL/GenBank/DDBJ whole genome shotgun (WGS) entry which is preliminary data.</text>
</comment>
<protein>
    <submittedName>
        <fullName evidence="3">Uncharacterized protein</fullName>
    </submittedName>
</protein>
<sequence length="108" mass="11973">AYGSPWLPPGNSLPSPGSCCFDLHLGHHFSGDCLCNPTALWRCDWPVRGNVSLRVCLFLGFFGLITWLGNKIMADIEAKEEERRVAEKEKEAANKGFDNEAFKDSTAL</sequence>
<keyword evidence="2" id="KW-0472">Membrane</keyword>